<dbReference type="Pfam" id="PF00578">
    <property type="entry name" value="AhpC-TSA"/>
    <property type="match status" value="1"/>
</dbReference>
<organism evidence="3 4">
    <name type="scientific">Kaistella yananensis</name>
    <dbReference type="NCBI Taxonomy" id="2989820"/>
    <lineage>
        <taxon>Bacteria</taxon>
        <taxon>Pseudomonadati</taxon>
        <taxon>Bacteroidota</taxon>
        <taxon>Flavobacteriia</taxon>
        <taxon>Flavobacteriales</taxon>
        <taxon>Weeksellaceae</taxon>
        <taxon>Chryseobacterium group</taxon>
        <taxon>Kaistella</taxon>
    </lineage>
</organism>
<dbReference type="PANTHER" id="PTHR42852:SF17">
    <property type="entry name" value="THIOREDOXIN-LIKE PROTEIN HI_1115"/>
    <property type="match status" value="1"/>
</dbReference>
<reference evidence="3 4" key="1">
    <citation type="submission" date="2022-10" db="EMBL/GenBank/DDBJ databases">
        <title>Kaistella sp. BT-6-1-3.</title>
        <authorList>
            <person name="Ai J."/>
            <person name="Deng Z."/>
        </authorList>
    </citation>
    <scope>NUCLEOTIDE SEQUENCE [LARGE SCALE GENOMIC DNA]</scope>
    <source>
        <strain evidence="3 4">BT6-1-3</strain>
    </source>
</reference>
<proteinExistence type="predicted"/>
<dbReference type="InterPro" id="IPR050553">
    <property type="entry name" value="Thioredoxin_ResA/DsbE_sf"/>
</dbReference>
<dbReference type="CDD" id="cd02966">
    <property type="entry name" value="TlpA_like_family"/>
    <property type="match status" value="1"/>
</dbReference>
<keyword evidence="1" id="KW-0676">Redox-active center</keyword>
<gene>
    <name evidence="3" type="ORF">OK344_10230</name>
</gene>
<dbReference type="InterPro" id="IPR000866">
    <property type="entry name" value="AhpC/TSA"/>
</dbReference>
<dbReference type="InterPro" id="IPR017937">
    <property type="entry name" value="Thioredoxin_CS"/>
</dbReference>
<dbReference type="InterPro" id="IPR013766">
    <property type="entry name" value="Thioredoxin_domain"/>
</dbReference>
<dbReference type="Gene3D" id="3.40.30.10">
    <property type="entry name" value="Glutaredoxin"/>
    <property type="match status" value="1"/>
</dbReference>
<protein>
    <submittedName>
        <fullName evidence="3">TlpA family protein disulfide reductase</fullName>
    </submittedName>
</protein>
<dbReference type="Proteomes" id="UP001209107">
    <property type="component" value="Unassembled WGS sequence"/>
</dbReference>
<evidence type="ECO:0000259" key="2">
    <source>
        <dbReference type="PROSITE" id="PS51352"/>
    </source>
</evidence>
<dbReference type="PANTHER" id="PTHR42852">
    <property type="entry name" value="THIOL:DISULFIDE INTERCHANGE PROTEIN DSBE"/>
    <property type="match status" value="1"/>
</dbReference>
<evidence type="ECO:0000313" key="3">
    <source>
        <dbReference type="EMBL" id="MCW4452585.1"/>
    </source>
</evidence>
<dbReference type="PROSITE" id="PS00194">
    <property type="entry name" value="THIOREDOXIN_1"/>
    <property type="match status" value="1"/>
</dbReference>
<dbReference type="RefSeq" id="WP_265144697.1">
    <property type="nucleotide sequence ID" value="NZ_JAPCHZ010000005.1"/>
</dbReference>
<name>A0ABT3JQ57_9FLAO</name>
<accession>A0ABT3JQ57</accession>
<dbReference type="SUPFAM" id="SSF52833">
    <property type="entry name" value="Thioredoxin-like"/>
    <property type="match status" value="1"/>
</dbReference>
<sequence length="190" mass="21660">MKKLLLSAMILVAVTACKKESIITENTESTTGDSVTVPESNEISEAIIPFKQIELSPQETSEILAKKDNDTLYVTNFFATWCGPCMREMPHFKEKIKEMESQPVKFTFVGLDPKEDWETKVKAFAEENNLSKHIVLVDGQKLTPEFFPKNFKQWDGGSIPFTFMRKGDKTDETIGMMSKEMLDEKINSFK</sequence>
<keyword evidence="4" id="KW-1185">Reference proteome</keyword>
<evidence type="ECO:0000256" key="1">
    <source>
        <dbReference type="ARBA" id="ARBA00023284"/>
    </source>
</evidence>
<comment type="caution">
    <text evidence="3">The sequence shown here is derived from an EMBL/GenBank/DDBJ whole genome shotgun (WGS) entry which is preliminary data.</text>
</comment>
<dbReference type="PROSITE" id="PS51257">
    <property type="entry name" value="PROKAR_LIPOPROTEIN"/>
    <property type="match status" value="1"/>
</dbReference>
<evidence type="ECO:0000313" key="4">
    <source>
        <dbReference type="Proteomes" id="UP001209107"/>
    </source>
</evidence>
<dbReference type="PROSITE" id="PS51352">
    <property type="entry name" value="THIOREDOXIN_2"/>
    <property type="match status" value="1"/>
</dbReference>
<feature type="domain" description="Thioredoxin" evidence="2">
    <location>
        <begin position="44"/>
        <end position="187"/>
    </location>
</feature>
<dbReference type="InterPro" id="IPR036249">
    <property type="entry name" value="Thioredoxin-like_sf"/>
</dbReference>
<dbReference type="EMBL" id="JAPCHZ010000005">
    <property type="protein sequence ID" value="MCW4452585.1"/>
    <property type="molecule type" value="Genomic_DNA"/>
</dbReference>